<keyword evidence="6" id="KW-1185">Reference proteome</keyword>
<comment type="similarity">
    <text evidence="1 4">Belongs to the short-chain dehydrogenases/reductases (SDR) family.</text>
</comment>
<dbReference type="InterPro" id="IPR002347">
    <property type="entry name" value="SDR_fam"/>
</dbReference>
<dbReference type="PANTHER" id="PTHR43490:SF99">
    <property type="entry name" value="SHORT-CHAIN DEHYDROGENASE_REDUCTASE"/>
    <property type="match status" value="1"/>
</dbReference>
<evidence type="ECO:0000256" key="1">
    <source>
        <dbReference type="ARBA" id="ARBA00006484"/>
    </source>
</evidence>
<dbReference type="PRINTS" id="PR00081">
    <property type="entry name" value="GDHRDH"/>
</dbReference>
<evidence type="ECO:0000313" key="6">
    <source>
        <dbReference type="Proteomes" id="UP000567179"/>
    </source>
</evidence>
<evidence type="ECO:0000313" key="5">
    <source>
        <dbReference type="EMBL" id="KAF5315256.1"/>
    </source>
</evidence>
<sequence>MSDSKVILVTGGNAGIGYEIVKLLGEKGHTVYLGARSEASGKEATTKLQSEGFKTVKFVQIDVTKLPTIQAARDLIEKAEGKLDVLVNNAGIAKFGFDENATTVALDTIRDAMETNFYGLIQTTQTLLPLVRKSSNGVIVNVSTDMASNTYQARPEAGLHVTAYNTTKAAANSYAIALAHELKKDNIKVIAVTPGFTTTKLNHNAPGGKTTKEGAESIARWALVDKDGPTCKFFDWNGEEFPW</sequence>
<proteinExistence type="inferred from homology"/>
<evidence type="ECO:0000256" key="4">
    <source>
        <dbReference type="RuleBase" id="RU000363"/>
    </source>
</evidence>
<organism evidence="5 6">
    <name type="scientific">Psilocybe cf. subviscida</name>
    <dbReference type="NCBI Taxonomy" id="2480587"/>
    <lineage>
        <taxon>Eukaryota</taxon>
        <taxon>Fungi</taxon>
        <taxon>Dikarya</taxon>
        <taxon>Basidiomycota</taxon>
        <taxon>Agaricomycotina</taxon>
        <taxon>Agaricomycetes</taxon>
        <taxon>Agaricomycetidae</taxon>
        <taxon>Agaricales</taxon>
        <taxon>Agaricineae</taxon>
        <taxon>Strophariaceae</taxon>
        <taxon>Psilocybe</taxon>
    </lineage>
</organism>
<evidence type="ECO:0000256" key="3">
    <source>
        <dbReference type="ARBA" id="ARBA00023002"/>
    </source>
</evidence>
<protein>
    <recommendedName>
        <fullName evidence="7">NAD(P)-binding protein</fullName>
    </recommendedName>
</protein>
<gene>
    <name evidence="5" type="ORF">D9619_006959</name>
</gene>
<dbReference type="PRINTS" id="PR00080">
    <property type="entry name" value="SDRFAMILY"/>
</dbReference>
<dbReference type="OrthoDB" id="1933717at2759"/>
<dbReference type="Proteomes" id="UP000567179">
    <property type="component" value="Unassembled WGS sequence"/>
</dbReference>
<dbReference type="Pfam" id="PF00106">
    <property type="entry name" value="adh_short"/>
    <property type="match status" value="1"/>
</dbReference>
<dbReference type="EMBL" id="JAACJJ010000043">
    <property type="protein sequence ID" value="KAF5315256.1"/>
    <property type="molecule type" value="Genomic_DNA"/>
</dbReference>
<dbReference type="Gene3D" id="3.40.50.720">
    <property type="entry name" value="NAD(P)-binding Rossmann-like Domain"/>
    <property type="match status" value="1"/>
</dbReference>
<keyword evidence="2" id="KW-0521">NADP</keyword>
<name>A0A8H5B2S1_9AGAR</name>
<dbReference type="InterPro" id="IPR036291">
    <property type="entry name" value="NAD(P)-bd_dom_sf"/>
</dbReference>
<evidence type="ECO:0008006" key="7">
    <source>
        <dbReference type="Google" id="ProtNLM"/>
    </source>
</evidence>
<comment type="caution">
    <text evidence="5">The sequence shown here is derived from an EMBL/GenBank/DDBJ whole genome shotgun (WGS) entry which is preliminary data.</text>
</comment>
<dbReference type="AlphaFoldDB" id="A0A8H5B2S1"/>
<keyword evidence="3" id="KW-0560">Oxidoreductase</keyword>
<dbReference type="PANTHER" id="PTHR43490">
    <property type="entry name" value="(+)-NEOMENTHOL DEHYDROGENASE"/>
    <property type="match status" value="1"/>
</dbReference>
<dbReference type="SUPFAM" id="SSF51735">
    <property type="entry name" value="NAD(P)-binding Rossmann-fold domains"/>
    <property type="match status" value="1"/>
</dbReference>
<accession>A0A8H5B2S1</accession>
<dbReference type="GO" id="GO:0016491">
    <property type="term" value="F:oxidoreductase activity"/>
    <property type="evidence" value="ECO:0007669"/>
    <property type="project" value="UniProtKB-KW"/>
</dbReference>
<evidence type="ECO:0000256" key="2">
    <source>
        <dbReference type="ARBA" id="ARBA00022857"/>
    </source>
</evidence>
<reference evidence="5 6" key="1">
    <citation type="journal article" date="2020" name="ISME J.">
        <title>Uncovering the hidden diversity of litter-decomposition mechanisms in mushroom-forming fungi.</title>
        <authorList>
            <person name="Floudas D."/>
            <person name="Bentzer J."/>
            <person name="Ahren D."/>
            <person name="Johansson T."/>
            <person name="Persson P."/>
            <person name="Tunlid A."/>
        </authorList>
    </citation>
    <scope>NUCLEOTIDE SEQUENCE [LARGE SCALE GENOMIC DNA]</scope>
    <source>
        <strain evidence="5 6">CBS 101986</strain>
    </source>
</reference>